<dbReference type="InterPro" id="IPR036864">
    <property type="entry name" value="Zn2-C6_fun-type_DNA-bd_sf"/>
</dbReference>
<evidence type="ECO:0000259" key="5">
    <source>
        <dbReference type="PROSITE" id="PS50048"/>
    </source>
</evidence>
<dbReference type="InterPro" id="IPR007219">
    <property type="entry name" value="XnlR_reg_dom"/>
</dbReference>
<dbReference type="InterPro" id="IPR017896">
    <property type="entry name" value="4Fe4S_Fe-S-bd"/>
</dbReference>
<feature type="domain" description="4Fe-4S ferredoxin-type" evidence="6">
    <location>
        <begin position="40"/>
        <end position="72"/>
    </location>
</feature>
<reference evidence="7 8" key="1">
    <citation type="journal article" date="2021" name="Environ. Microbiol.">
        <title>Gene family expansions and transcriptome signatures uncover fungal adaptations to wood decay.</title>
        <authorList>
            <person name="Hage H."/>
            <person name="Miyauchi S."/>
            <person name="Viragh M."/>
            <person name="Drula E."/>
            <person name="Min B."/>
            <person name="Chaduli D."/>
            <person name="Navarro D."/>
            <person name="Favel A."/>
            <person name="Norest M."/>
            <person name="Lesage-Meessen L."/>
            <person name="Balint B."/>
            <person name="Merenyi Z."/>
            <person name="de Eugenio L."/>
            <person name="Morin E."/>
            <person name="Martinez A.T."/>
            <person name="Baldrian P."/>
            <person name="Stursova M."/>
            <person name="Martinez M.J."/>
            <person name="Novotny C."/>
            <person name="Magnuson J.K."/>
            <person name="Spatafora J.W."/>
            <person name="Maurice S."/>
            <person name="Pangilinan J."/>
            <person name="Andreopoulos W."/>
            <person name="LaButti K."/>
            <person name="Hundley H."/>
            <person name="Na H."/>
            <person name="Kuo A."/>
            <person name="Barry K."/>
            <person name="Lipzen A."/>
            <person name="Henrissat B."/>
            <person name="Riley R."/>
            <person name="Ahrendt S."/>
            <person name="Nagy L.G."/>
            <person name="Grigoriev I.V."/>
            <person name="Martin F."/>
            <person name="Rosso M.N."/>
        </authorList>
    </citation>
    <scope>NUCLEOTIDE SEQUENCE [LARGE SCALE GENOMIC DNA]</scope>
    <source>
        <strain evidence="7 8">CIRM-BRFM 1785</strain>
    </source>
</reference>
<name>A0ABQ8KN49_9APHY</name>
<evidence type="ECO:0000256" key="4">
    <source>
        <dbReference type="SAM" id="MobiDB-lite"/>
    </source>
</evidence>
<dbReference type="PROSITE" id="PS51379">
    <property type="entry name" value="4FE4S_FER_2"/>
    <property type="match status" value="1"/>
</dbReference>
<feature type="region of interest" description="Disordered" evidence="4">
    <location>
        <begin position="686"/>
        <end position="747"/>
    </location>
</feature>
<dbReference type="RefSeq" id="XP_047781381.1">
    <property type="nucleotide sequence ID" value="XM_047922912.1"/>
</dbReference>
<gene>
    <name evidence="7" type="ORF">C8Q71DRAFT_744038</name>
</gene>
<dbReference type="PANTHER" id="PTHR31001">
    <property type="entry name" value="UNCHARACTERIZED TRANSCRIPTIONAL REGULATORY PROTEIN"/>
    <property type="match status" value="1"/>
</dbReference>
<dbReference type="Gene3D" id="4.10.240.10">
    <property type="entry name" value="Zn(2)-C6 fungal-type DNA-binding domain"/>
    <property type="match status" value="1"/>
</dbReference>
<dbReference type="Proteomes" id="UP000814176">
    <property type="component" value="Unassembled WGS sequence"/>
</dbReference>
<dbReference type="EMBL" id="JADCUA010000005">
    <property type="protein sequence ID" value="KAH9839731.1"/>
    <property type="molecule type" value="Genomic_DNA"/>
</dbReference>
<dbReference type="PROSITE" id="PS00463">
    <property type="entry name" value="ZN2_CY6_FUNGAL_1"/>
    <property type="match status" value="1"/>
</dbReference>
<proteinExistence type="predicted"/>
<dbReference type="SUPFAM" id="SSF57701">
    <property type="entry name" value="Zn2/Cys6 DNA-binding domain"/>
    <property type="match status" value="1"/>
</dbReference>
<accession>A0ABQ8KN49</accession>
<dbReference type="PANTHER" id="PTHR31001:SF56">
    <property type="entry name" value="ZN(2)-C6 FUNGAL-TYPE DOMAIN-CONTAINING PROTEIN"/>
    <property type="match status" value="1"/>
</dbReference>
<feature type="domain" description="Zn(2)-C6 fungal-type" evidence="5">
    <location>
        <begin position="33"/>
        <end position="62"/>
    </location>
</feature>
<dbReference type="GeneID" id="72003644"/>
<comment type="caution">
    <text evidence="7">The sequence shown here is derived from an EMBL/GenBank/DDBJ whole genome shotgun (WGS) entry which is preliminary data.</text>
</comment>
<dbReference type="Pfam" id="PF00172">
    <property type="entry name" value="Zn_clus"/>
    <property type="match status" value="1"/>
</dbReference>
<dbReference type="Pfam" id="PF04082">
    <property type="entry name" value="Fungal_trans"/>
    <property type="match status" value="1"/>
</dbReference>
<dbReference type="SMART" id="SM00066">
    <property type="entry name" value="GAL4"/>
    <property type="match status" value="1"/>
</dbReference>
<evidence type="ECO:0000256" key="3">
    <source>
        <dbReference type="ARBA" id="ARBA00023242"/>
    </source>
</evidence>
<feature type="compositionally biased region" description="Low complexity" evidence="4">
    <location>
        <begin position="708"/>
        <end position="724"/>
    </location>
</feature>
<evidence type="ECO:0000259" key="6">
    <source>
        <dbReference type="PROSITE" id="PS51379"/>
    </source>
</evidence>
<evidence type="ECO:0000256" key="1">
    <source>
        <dbReference type="ARBA" id="ARBA00004123"/>
    </source>
</evidence>
<keyword evidence="2" id="KW-0479">Metal-binding</keyword>
<evidence type="ECO:0000313" key="7">
    <source>
        <dbReference type="EMBL" id="KAH9839731.1"/>
    </source>
</evidence>
<dbReference type="InterPro" id="IPR001138">
    <property type="entry name" value="Zn2Cys6_DnaBD"/>
</dbReference>
<evidence type="ECO:0000256" key="2">
    <source>
        <dbReference type="ARBA" id="ARBA00022723"/>
    </source>
</evidence>
<keyword evidence="8" id="KW-1185">Reference proteome</keyword>
<organism evidence="7 8">
    <name type="scientific">Rhodofomes roseus</name>
    <dbReference type="NCBI Taxonomy" id="34475"/>
    <lineage>
        <taxon>Eukaryota</taxon>
        <taxon>Fungi</taxon>
        <taxon>Dikarya</taxon>
        <taxon>Basidiomycota</taxon>
        <taxon>Agaricomycotina</taxon>
        <taxon>Agaricomycetes</taxon>
        <taxon>Polyporales</taxon>
        <taxon>Rhodofomes</taxon>
    </lineage>
</organism>
<dbReference type="InterPro" id="IPR050613">
    <property type="entry name" value="Sec_Metabolite_Reg"/>
</dbReference>
<dbReference type="PROSITE" id="PS50048">
    <property type="entry name" value="ZN2_CY6_FUNGAL_2"/>
    <property type="match status" value="1"/>
</dbReference>
<sequence>MPAERTETRKAAARKLSNNEDDIEVKRARGEISCAECRRLKLKCDKKLPCGSCVRRGCTTICPNGSLSAGQGTRFILADTEQLHRKISEMSERIRQLEDTVAIFQAGVSNERHPLLRDDLLTIKFGPEVRRTVDEEHRRETLSQAIDALGTLTIGSHGETKYFGRSGGSETLFLTNMPNDEEAVEAPEAIEDVPELPAELANLHLAFPLSFTDDGLEGYLDSLEALLPMHPRAWALCEAYLAHFTWWSRPIKRDELIDDILTPIYNAMKSATPGERPGYCAGGADTSRCPHLLAVLFLVLAIGALVDLTQPPCSAEAEKYYRLGRIALSMRSILDSPEIETVQAITLMAAYHSLCTLRYSVESAWTLASLATKLAQSIGLHRDSKQWKMDEKNVQRRRNLFWEIFVFELIHCIALGRPPSINLAHIDCELPNDEDADVADNGDTMQGYWHFKMIFSRDIYSPIVETMLAAKGPTYNTILDLDRRIRQMTLPPIKLYLRPDDDDYNNPALCMKSYLMSHYRSLTMIHIHRTFFAQALLDNPNSPLSSPYAPSFLAANRCASILLKSFIHHHERCGDLCGRFWGMWTHAFSAAIIIGATVIRMPQSSLTPSALMELDLAVGVFEKGAVSSLRARQGLPILRRIRDRAKQAYEEYRDRHLNPATNGTPAPIPDEYQQALAIFGGQTRILPSRALSRRRQRNGRSSTDSPRSGQPSSQHSPTSTSAATTPPPAQTPSDSSGNSPSPEFHPHPALMMYLSQVPSNSPFQTADLQHLPVHALAPTCPPPAPVPVPQVPGTPTAGHSHMNVADSYPQGAQADLDFLNSLLSNPQYQSLPSLPNGNAFANGNAMLTDTYNMPQPFATDAIMNDQWMSLMQETGLFEGMEGITNDDFTPNLFSF</sequence>
<keyword evidence="3" id="KW-0539">Nucleus</keyword>
<comment type="subcellular location">
    <subcellularLocation>
        <location evidence="1">Nucleus</location>
    </subcellularLocation>
</comment>
<dbReference type="SMART" id="SM00906">
    <property type="entry name" value="Fungal_trans"/>
    <property type="match status" value="1"/>
</dbReference>
<evidence type="ECO:0000313" key="8">
    <source>
        <dbReference type="Proteomes" id="UP000814176"/>
    </source>
</evidence>
<dbReference type="CDD" id="cd00067">
    <property type="entry name" value="GAL4"/>
    <property type="match status" value="1"/>
</dbReference>
<protein>
    <submittedName>
        <fullName evidence="7">Fungal-specific transcription factor domain-containing protein</fullName>
    </submittedName>
</protein>
<dbReference type="CDD" id="cd12148">
    <property type="entry name" value="fungal_TF_MHR"/>
    <property type="match status" value="1"/>
</dbReference>